<keyword evidence="5" id="KW-0539">Nucleus</keyword>
<evidence type="ECO:0000256" key="1">
    <source>
        <dbReference type="ARBA" id="ARBA00004123"/>
    </source>
</evidence>
<dbReference type="Pfam" id="PF02144">
    <property type="entry name" value="Rad1"/>
    <property type="match status" value="1"/>
</dbReference>
<keyword evidence="3" id="KW-0227">DNA damage</keyword>
<comment type="similarity">
    <text evidence="2">Belongs to the rad1 family.</text>
</comment>
<dbReference type="PRINTS" id="PR01245">
    <property type="entry name" value="RAD1REC1"/>
</dbReference>
<evidence type="ECO:0000256" key="4">
    <source>
        <dbReference type="ARBA" id="ARBA00023204"/>
    </source>
</evidence>
<name>A0ABD1F1L9_HYPHA</name>
<sequence length="261" mass="29693">MFNAQLTEVKTVCNMLKSIAIKEFAVFRPMEEGLKVTLEEMRCVETSAYIPREIFSLYQVKESEDNLFKINLKTFTDVINIFGDDINTTLKLSFNSPGSPLRLIVSHAEDNVFIECEMKTLNINEFESPSLAEECNLNKIVVNANIFVELLQRLDNSADELKIVFQPDFPYFSLKAKSLSGDSEVALNKNSDSVLVFQCNEQTDFTYAFSNIRHILKVMHYANKVAISTGSTGLLGLQLVIENEQHQMYVEYYVTSLFSVD</sequence>
<dbReference type="EMBL" id="JBDJPC010000003">
    <property type="protein sequence ID" value="KAL1508942.1"/>
    <property type="molecule type" value="Genomic_DNA"/>
</dbReference>
<dbReference type="SUPFAM" id="SSF55979">
    <property type="entry name" value="DNA clamp"/>
    <property type="match status" value="1"/>
</dbReference>
<organism evidence="6 7">
    <name type="scientific">Hypothenemus hampei</name>
    <name type="common">Coffee berry borer</name>
    <dbReference type="NCBI Taxonomy" id="57062"/>
    <lineage>
        <taxon>Eukaryota</taxon>
        <taxon>Metazoa</taxon>
        <taxon>Ecdysozoa</taxon>
        <taxon>Arthropoda</taxon>
        <taxon>Hexapoda</taxon>
        <taxon>Insecta</taxon>
        <taxon>Pterygota</taxon>
        <taxon>Neoptera</taxon>
        <taxon>Endopterygota</taxon>
        <taxon>Coleoptera</taxon>
        <taxon>Polyphaga</taxon>
        <taxon>Cucujiformia</taxon>
        <taxon>Curculionidae</taxon>
        <taxon>Scolytinae</taxon>
        <taxon>Hypothenemus</taxon>
    </lineage>
</organism>
<dbReference type="AlphaFoldDB" id="A0ABD1F1L9"/>
<dbReference type="InterPro" id="IPR046938">
    <property type="entry name" value="DNA_clamp_sf"/>
</dbReference>
<dbReference type="PANTHER" id="PTHR10870">
    <property type="entry name" value="CELL CYCLE CHECKPOINT PROTEIN RAD1"/>
    <property type="match status" value="1"/>
</dbReference>
<keyword evidence="4" id="KW-0234">DNA repair</keyword>
<keyword evidence="7" id="KW-1185">Reference proteome</keyword>
<reference evidence="6 7" key="1">
    <citation type="submission" date="2024-05" db="EMBL/GenBank/DDBJ databases">
        <title>Genetic variation in Jamaican populations of the coffee berry borer (Hypothenemus hampei).</title>
        <authorList>
            <person name="Errbii M."/>
            <person name="Myrie A."/>
        </authorList>
    </citation>
    <scope>NUCLEOTIDE SEQUENCE [LARGE SCALE GENOMIC DNA]</scope>
    <source>
        <strain evidence="6">JA-Hopewell-2020-01-JO</strain>
        <tissue evidence="6">Whole body</tissue>
    </source>
</reference>
<dbReference type="GO" id="GO:0006281">
    <property type="term" value="P:DNA repair"/>
    <property type="evidence" value="ECO:0007669"/>
    <property type="project" value="UniProtKB-KW"/>
</dbReference>
<evidence type="ECO:0000256" key="2">
    <source>
        <dbReference type="ARBA" id="ARBA00010991"/>
    </source>
</evidence>
<dbReference type="InterPro" id="IPR003021">
    <property type="entry name" value="Rad1_Rec1_Rad17"/>
</dbReference>
<dbReference type="PANTHER" id="PTHR10870:SF0">
    <property type="entry name" value="CELL CYCLE CHECKPOINT PROTEIN RAD1"/>
    <property type="match status" value="1"/>
</dbReference>
<comment type="subcellular location">
    <subcellularLocation>
        <location evidence="1">Nucleus</location>
    </subcellularLocation>
</comment>
<proteinExistence type="inferred from homology"/>
<evidence type="ECO:0000313" key="7">
    <source>
        <dbReference type="Proteomes" id="UP001566132"/>
    </source>
</evidence>
<evidence type="ECO:0000256" key="5">
    <source>
        <dbReference type="ARBA" id="ARBA00023242"/>
    </source>
</evidence>
<dbReference type="GO" id="GO:0005634">
    <property type="term" value="C:nucleus"/>
    <property type="evidence" value="ECO:0007669"/>
    <property type="project" value="UniProtKB-SubCell"/>
</dbReference>
<dbReference type="Gene3D" id="3.70.10.10">
    <property type="match status" value="1"/>
</dbReference>
<dbReference type="PRINTS" id="PR01246">
    <property type="entry name" value="RAD1REPAIR"/>
</dbReference>
<protein>
    <recommendedName>
        <fullName evidence="8">Cell cycle checkpoint protein RAD1</fullName>
    </recommendedName>
</protein>
<evidence type="ECO:0000313" key="6">
    <source>
        <dbReference type="EMBL" id="KAL1508942.1"/>
    </source>
</evidence>
<evidence type="ECO:0008006" key="8">
    <source>
        <dbReference type="Google" id="ProtNLM"/>
    </source>
</evidence>
<evidence type="ECO:0000256" key="3">
    <source>
        <dbReference type="ARBA" id="ARBA00022763"/>
    </source>
</evidence>
<accession>A0ABD1F1L9</accession>
<gene>
    <name evidence="6" type="ORF">ABEB36_003756</name>
</gene>
<dbReference type="InterPro" id="IPR003011">
    <property type="entry name" value="Cell_cycle_checkpoint_Rad1"/>
</dbReference>
<comment type="caution">
    <text evidence="6">The sequence shown here is derived from an EMBL/GenBank/DDBJ whole genome shotgun (WGS) entry which is preliminary data.</text>
</comment>
<dbReference type="Proteomes" id="UP001566132">
    <property type="component" value="Unassembled WGS sequence"/>
</dbReference>